<protein>
    <submittedName>
        <fullName evidence="1">Uncharacterized protein</fullName>
    </submittedName>
</protein>
<dbReference type="Gene3D" id="3.20.20.150">
    <property type="entry name" value="Divalent-metal-dependent TIM barrel enzymes"/>
    <property type="match status" value="1"/>
</dbReference>
<proteinExistence type="predicted"/>
<sequence length="131" mass="14409">MKTSTDIKWVVASVPLGKHASHTLERRIQAAAANGFQGIGLVYNELLQHATSHSQSPIASARQIDAFATEHSTTILRISASKNLERNLKVALPERLTPQEQPTSPYIASEAVAFAQHNALWQNGLRREESE</sequence>
<dbReference type="Proteomes" id="UP000799764">
    <property type="component" value="Unassembled WGS sequence"/>
</dbReference>
<reference evidence="1" key="1">
    <citation type="journal article" date="2020" name="Stud. Mycol.">
        <title>101 Dothideomycetes genomes: a test case for predicting lifestyles and emergence of pathogens.</title>
        <authorList>
            <person name="Haridas S."/>
            <person name="Albert R."/>
            <person name="Binder M."/>
            <person name="Bloem J."/>
            <person name="Labutti K."/>
            <person name="Salamov A."/>
            <person name="Andreopoulos B."/>
            <person name="Baker S."/>
            <person name="Barry K."/>
            <person name="Bills G."/>
            <person name="Bluhm B."/>
            <person name="Cannon C."/>
            <person name="Castanera R."/>
            <person name="Culley D."/>
            <person name="Daum C."/>
            <person name="Ezra D."/>
            <person name="Gonzalez J."/>
            <person name="Henrissat B."/>
            <person name="Kuo A."/>
            <person name="Liang C."/>
            <person name="Lipzen A."/>
            <person name="Lutzoni F."/>
            <person name="Magnuson J."/>
            <person name="Mondo S."/>
            <person name="Nolan M."/>
            <person name="Ohm R."/>
            <person name="Pangilinan J."/>
            <person name="Park H.-J."/>
            <person name="Ramirez L."/>
            <person name="Alfaro M."/>
            <person name="Sun H."/>
            <person name="Tritt A."/>
            <person name="Yoshinaga Y."/>
            <person name="Zwiers L.-H."/>
            <person name="Turgeon B."/>
            <person name="Goodwin S."/>
            <person name="Spatafora J."/>
            <person name="Crous P."/>
            <person name="Grigoriev I."/>
        </authorList>
    </citation>
    <scope>NUCLEOTIDE SEQUENCE</scope>
    <source>
        <strain evidence="1">CBS 690.94</strain>
    </source>
</reference>
<dbReference type="OrthoDB" id="5360893at2759"/>
<gene>
    <name evidence="1" type="ORF">P171DRAFT_488422</name>
</gene>
<evidence type="ECO:0000313" key="1">
    <source>
        <dbReference type="EMBL" id="KAF2440832.1"/>
    </source>
</evidence>
<keyword evidence="2" id="KW-1185">Reference proteome</keyword>
<accession>A0A9P4PBL7</accession>
<name>A0A9P4PBL7_9PLEO</name>
<organism evidence="1 2">
    <name type="scientific">Karstenula rhodostoma CBS 690.94</name>
    <dbReference type="NCBI Taxonomy" id="1392251"/>
    <lineage>
        <taxon>Eukaryota</taxon>
        <taxon>Fungi</taxon>
        <taxon>Dikarya</taxon>
        <taxon>Ascomycota</taxon>
        <taxon>Pezizomycotina</taxon>
        <taxon>Dothideomycetes</taxon>
        <taxon>Pleosporomycetidae</taxon>
        <taxon>Pleosporales</taxon>
        <taxon>Massarineae</taxon>
        <taxon>Didymosphaeriaceae</taxon>
        <taxon>Karstenula</taxon>
    </lineage>
</organism>
<evidence type="ECO:0000313" key="2">
    <source>
        <dbReference type="Proteomes" id="UP000799764"/>
    </source>
</evidence>
<dbReference type="EMBL" id="MU001506">
    <property type="protein sequence ID" value="KAF2440832.1"/>
    <property type="molecule type" value="Genomic_DNA"/>
</dbReference>
<dbReference type="AlphaFoldDB" id="A0A9P4PBL7"/>
<comment type="caution">
    <text evidence="1">The sequence shown here is derived from an EMBL/GenBank/DDBJ whole genome shotgun (WGS) entry which is preliminary data.</text>
</comment>